<dbReference type="Proteomes" id="UP001066276">
    <property type="component" value="Chromosome 1_2"/>
</dbReference>
<comment type="caution">
    <text evidence="1">The sequence shown here is derived from an EMBL/GenBank/DDBJ whole genome shotgun (WGS) entry which is preliminary data.</text>
</comment>
<evidence type="ECO:0000313" key="2">
    <source>
        <dbReference type="Proteomes" id="UP001066276"/>
    </source>
</evidence>
<dbReference type="AlphaFoldDB" id="A0AAV7W3Q2"/>
<sequence length="103" mass="11600">MLRATSVHSPDLQEPDLCFGIPTAEFKLSTCPSPCIRDPVLPFILFATLKMELINVVCLSKAELWRHCKKKGLIVARKATNVELQVDLRVFEEVGRMQATSEE</sequence>
<reference evidence="1" key="1">
    <citation type="journal article" date="2022" name="bioRxiv">
        <title>Sequencing and chromosome-scale assembly of the giantPleurodeles waltlgenome.</title>
        <authorList>
            <person name="Brown T."/>
            <person name="Elewa A."/>
            <person name="Iarovenko S."/>
            <person name="Subramanian E."/>
            <person name="Araus A.J."/>
            <person name="Petzold A."/>
            <person name="Susuki M."/>
            <person name="Suzuki K.-i.T."/>
            <person name="Hayashi T."/>
            <person name="Toyoda A."/>
            <person name="Oliveira C."/>
            <person name="Osipova E."/>
            <person name="Leigh N.D."/>
            <person name="Simon A."/>
            <person name="Yun M.H."/>
        </authorList>
    </citation>
    <scope>NUCLEOTIDE SEQUENCE</scope>
    <source>
        <strain evidence="1">20211129_DDA</strain>
        <tissue evidence="1">Liver</tissue>
    </source>
</reference>
<protein>
    <submittedName>
        <fullName evidence="1">Uncharacterized protein</fullName>
    </submittedName>
</protein>
<proteinExistence type="predicted"/>
<gene>
    <name evidence="1" type="ORF">NDU88_002140</name>
</gene>
<keyword evidence="2" id="KW-1185">Reference proteome</keyword>
<name>A0AAV7W3Q2_PLEWA</name>
<evidence type="ECO:0000313" key="1">
    <source>
        <dbReference type="EMBL" id="KAJ1206739.1"/>
    </source>
</evidence>
<accession>A0AAV7W3Q2</accession>
<dbReference type="EMBL" id="JANPWB010000002">
    <property type="protein sequence ID" value="KAJ1206739.1"/>
    <property type="molecule type" value="Genomic_DNA"/>
</dbReference>
<organism evidence="1 2">
    <name type="scientific">Pleurodeles waltl</name>
    <name type="common">Iberian ribbed newt</name>
    <dbReference type="NCBI Taxonomy" id="8319"/>
    <lineage>
        <taxon>Eukaryota</taxon>
        <taxon>Metazoa</taxon>
        <taxon>Chordata</taxon>
        <taxon>Craniata</taxon>
        <taxon>Vertebrata</taxon>
        <taxon>Euteleostomi</taxon>
        <taxon>Amphibia</taxon>
        <taxon>Batrachia</taxon>
        <taxon>Caudata</taxon>
        <taxon>Salamandroidea</taxon>
        <taxon>Salamandridae</taxon>
        <taxon>Pleurodelinae</taxon>
        <taxon>Pleurodeles</taxon>
    </lineage>
</organism>